<evidence type="ECO:0000313" key="4">
    <source>
        <dbReference type="Proteomes" id="UP000078550"/>
    </source>
</evidence>
<evidence type="ECO:0000313" key="5">
    <source>
        <dbReference type="Proteomes" id="UP000078555"/>
    </source>
</evidence>
<name>A0A1A8YGM5_PLAOA</name>
<protein>
    <submittedName>
        <fullName evidence="2">PIR Superfamily Protein</fullName>
    </submittedName>
</protein>
<feature type="transmembrane region" description="Helical" evidence="1">
    <location>
        <begin position="273"/>
        <end position="292"/>
    </location>
</feature>
<keyword evidence="1" id="KW-0472">Membrane</keyword>
<keyword evidence="5" id="KW-1185">Reference proteome</keyword>
<keyword evidence="1" id="KW-1133">Transmembrane helix</keyword>
<dbReference type="Pfam" id="PF05795">
    <property type="entry name" value="Plasmodium_Vir"/>
    <property type="match status" value="2"/>
</dbReference>
<evidence type="ECO:0000256" key="1">
    <source>
        <dbReference type="SAM" id="Phobius"/>
    </source>
</evidence>
<keyword evidence="1" id="KW-0812">Transmembrane</keyword>
<dbReference type="Proteomes" id="UP000078555">
    <property type="component" value="Unassembled WGS sequence"/>
</dbReference>
<dbReference type="AlphaFoldDB" id="A0A1A8YGM5"/>
<reference evidence="2" key="1">
    <citation type="submission" date="2016-05" db="EMBL/GenBank/DDBJ databases">
        <authorList>
            <person name="Lavstsen T."/>
            <person name="Jespersen J.S."/>
        </authorList>
    </citation>
    <scope>NUCLEOTIDE SEQUENCE [LARGE SCALE GENOMIC DNA]</scope>
</reference>
<evidence type="ECO:0000313" key="3">
    <source>
        <dbReference type="EMBL" id="SBT58244.1"/>
    </source>
</evidence>
<accession>A0A1A8YGM5</accession>
<dbReference type="EMBL" id="FLRD01001794">
    <property type="protein sequence ID" value="SBT58244.1"/>
    <property type="molecule type" value="Genomic_DNA"/>
</dbReference>
<reference evidence="4 5" key="2">
    <citation type="submission" date="2016-05" db="EMBL/GenBank/DDBJ databases">
        <authorList>
            <person name="Naeem Raeece"/>
        </authorList>
    </citation>
    <scope>NUCLEOTIDE SEQUENCE [LARGE SCALE GENOMIC DNA]</scope>
</reference>
<evidence type="ECO:0000313" key="2">
    <source>
        <dbReference type="EMBL" id="SBT30688.1"/>
    </source>
</evidence>
<dbReference type="EMBL" id="FLRE01000001">
    <property type="protein sequence ID" value="SBT30688.1"/>
    <property type="molecule type" value="Genomic_DNA"/>
</dbReference>
<gene>
    <name evidence="3" type="ORF">POVWA1_086480</name>
    <name evidence="2" type="ORF">POVWA2_000220</name>
</gene>
<organism evidence="2 4">
    <name type="scientific">Plasmodium ovale wallikeri</name>
    <dbReference type="NCBI Taxonomy" id="864142"/>
    <lineage>
        <taxon>Eukaryota</taxon>
        <taxon>Sar</taxon>
        <taxon>Alveolata</taxon>
        <taxon>Apicomplexa</taxon>
        <taxon>Aconoidasida</taxon>
        <taxon>Haemosporida</taxon>
        <taxon>Plasmodiidae</taxon>
        <taxon>Plasmodium</taxon>
        <taxon>Plasmodium (Plasmodium)</taxon>
    </lineage>
</organism>
<proteinExistence type="predicted"/>
<dbReference type="InterPro" id="IPR008780">
    <property type="entry name" value="Plasmodium_Vir"/>
</dbReference>
<dbReference type="Proteomes" id="UP000078550">
    <property type="component" value="Unassembled WGS sequence"/>
</dbReference>
<sequence length="348" mass="40391">MEGGFKCKFEDLVEENESLRSFYLFKFYEVFNNEVVEEKDRQYCSGIIPSDLFSEGNAAIDLCAKLRRNFQILSDTEEKLQKTDGCRYLKFWFNDQLISYAFPFNSISPIKDNWENIENSVNIIRKCDNEDIVEYQEDDIVRHNNDAFYVMEIIYEYLKNSNGISTDGFGQDLNDIRNEIRISYITDNSEVYKTIKDSCDSNSSSMLCKIYEKCKTEHSIELGKLENKIVAQIESQKGGGRLSYVDPTTEMKEMASIFSGLENSESSSSAGTIATSFIFVIMGILCILLILYKFTPFGSWIRPLIRRKKKIWENIEDENDEFLHFSEDTRVLPNNRQYKIAYGSGRID</sequence>